<dbReference type="InterPro" id="IPR011006">
    <property type="entry name" value="CheY-like_superfamily"/>
</dbReference>
<protein>
    <submittedName>
        <fullName evidence="7">Helix-turn-helix domain-containing protein</fullName>
    </submittedName>
</protein>
<keyword evidence="3" id="KW-0804">Transcription</keyword>
<dbReference type="PROSITE" id="PS00041">
    <property type="entry name" value="HTH_ARAC_FAMILY_1"/>
    <property type="match status" value="1"/>
</dbReference>
<dbReference type="Pfam" id="PF12833">
    <property type="entry name" value="HTH_18"/>
    <property type="match status" value="1"/>
</dbReference>
<name>A0ABW0KAF8_9BACL</name>
<dbReference type="InterPro" id="IPR020449">
    <property type="entry name" value="Tscrpt_reg_AraC-type_HTH"/>
</dbReference>
<dbReference type="PANTHER" id="PTHR43280">
    <property type="entry name" value="ARAC-FAMILY TRANSCRIPTIONAL REGULATOR"/>
    <property type="match status" value="1"/>
</dbReference>
<sequence>MYELMIVDDEWYAARGVANGIDWSKLGFSYVHVATNISRAKEIINERQIDVIICDIEMPMGNGIELLEWINERGLAIRTLLLTCHTEFEYAKKAVQLGTLDYLVKPIRYEDLASIMEKVVARMSEDRQKEAFLQMLRANYDSWLRHQPLVIERFWTDVLLYNGTLNELEIRDMIADKHIPFRPSARFIPILFSIRGCRKELPLRAFQAMAYALRKEMEETIFQSGMTGQAIHPSSAHLLAVLPIDHDQIYNLNQLKDNCQRFINKSNEQFYCDVACYIGEPVELKKVKAEVERLYERDAGNVTIMNQVSWMIKDKGVHVTKHKPDFSTWLQLLKKGGQDELLAEIDEFIATLQKDGCSLEQLKEICQDFLQMSHHVLQLKELHAGSVFGDNAGIAIAGAARSIDNFRSWVHEIVVTAIEAIRSVEQSQTIVERVDRYIMDNLDRGLSRESIAEHVCLNPDYLNRFFKKETGHTISEFILERRIKVAKEKLMNSSMSVANVAASIGYANFSHFSMIFKRATGVTPAEYRKKT</sequence>
<dbReference type="Gene3D" id="1.10.10.60">
    <property type="entry name" value="Homeodomain-like"/>
    <property type="match status" value="2"/>
</dbReference>
<keyword evidence="8" id="KW-1185">Reference proteome</keyword>
<dbReference type="PROSITE" id="PS01124">
    <property type="entry name" value="HTH_ARAC_FAMILY_2"/>
    <property type="match status" value="1"/>
</dbReference>
<dbReference type="Proteomes" id="UP001596044">
    <property type="component" value="Unassembled WGS sequence"/>
</dbReference>
<evidence type="ECO:0000256" key="2">
    <source>
        <dbReference type="ARBA" id="ARBA00023125"/>
    </source>
</evidence>
<comment type="caution">
    <text evidence="7">The sequence shown here is derived from an EMBL/GenBank/DDBJ whole genome shotgun (WGS) entry which is preliminary data.</text>
</comment>
<dbReference type="CDD" id="cd17536">
    <property type="entry name" value="REC_YesN-like"/>
    <property type="match status" value="1"/>
</dbReference>
<dbReference type="EMBL" id="JBHSMJ010000022">
    <property type="protein sequence ID" value="MFC5449846.1"/>
    <property type="molecule type" value="Genomic_DNA"/>
</dbReference>
<dbReference type="Gene3D" id="3.40.50.2300">
    <property type="match status" value="1"/>
</dbReference>
<dbReference type="InterPro" id="IPR001789">
    <property type="entry name" value="Sig_transdc_resp-reg_receiver"/>
</dbReference>
<evidence type="ECO:0000313" key="7">
    <source>
        <dbReference type="EMBL" id="MFC5449846.1"/>
    </source>
</evidence>
<dbReference type="SMART" id="SM00342">
    <property type="entry name" value="HTH_ARAC"/>
    <property type="match status" value="1"/>
</dbReference>
<proteinExistence type="predicted"/>
<evidence type="ECO:0000256" key="4">
    <source>
        <dbReference type="PROSITE-ProRule" id="PRU00169"/>
    </source>
</evidence>
<dbReference type="InterPro" id="IPR009057">
    <property type="entry name" value="Homeodomain-like_sf"/>
</dbReference>
<feature type="domain" description="HTH araC/xylS-type" evidence="5">
    <location>
        <begin position="432"/>
        <end position="530"/>
    </location>
</feature>
<evidence type="ECO:0000256" key="3">
    <source>
        <dbReference type="ARBA" id="ARBA00023163"/>
    </source>
</evidence>
<dbReference type="RefSeq" id="WP_270884838.1">
    <property type="nucleotide sequence ID" value="NZ_JAQFVF010000080.1"/>
</dbReference>
<dbReference type="PROSITE" id="PS50110">
    <property type="entry name" value="RESPONSE_REGULATORY"/>
    <property type="match status" value="1"/>
</dbReference>
<evidence type="ECO:0000313" key="8">
    <source>
        <dbReference type="Proteomes" id="UP001596044"/>
    </source>
</evidence>
<reference evidence="8" key="1">
    <citation type="journal article" date="2019" name="Int. J. Syst. Evol. Microbiol.">
        <title>The Global Catalogue of Microorganisms (GCM) 10K type strain sequencing project: providing services to taxonomists for standard genome sequencing and annotation.</title>
        <authorList>
            <consortium name="The Broad Institute Genomics Platform"/>
            <consortium name="The Broad Institute Genome Sequencing Center for Infectious Disease"/>
            <person name="Wu L."/>
            <person name="Ma J."/>
        </authorList>
    </citation>
    <scope>NUCLEOTIDE SEQUENCE [LARGE SCALE GENOMIC DNA]</scope>
    <source>
        <strain evidence="8">KACC 11904</strain>
    </source>
</reference>
<feature type="modified residue" description="4-aspartylphosphate" evidence="4">
    <location>
        <position position="55"/>
    </location>
</feature>
<dbReference type="PANTHER" id="PTHR43280:SF2">
    <property type="entry name" value="HTH-TYPE TRANSCRIPTIONAL REGULATOR EXSA"/>
    <property type="match status" value="1"/>
</dbReference>
<evidence type="ECO:0000256" key="1">
    <source>
        <dbReference type="ARBA" id="ARBA00023015"/>
    </source>
</evidence>
<keyword evidence="4" id="KW-0597">Phosphoprotein</keyword>
<gene>
    <name evidence="7" type="ORF">ACFPOG_16455</name>
</gene>
<feature type="domain" description="Response regulatory" evidence="6">
    <location>
        <begin position="3"/>
        <end position="120"/>
    </location>
</feature>
<evidence type="ECO:0000259" key="6">
    <source>
        <dbReference type="PROSITE" id="PS50110"/>
    </source>
</evidence>
<dbReference type="SUPFAM" id="SSF52172">
    <property type="entry name" value="CheY-like"/>
    <property type="match status" value="1"/>
</dbReference>
<dbReference type="Pfam" id="PF00072">
    <property type="entry name" value="Response_reg"/>
    <property type="match status" value="1"/>
</dbReference>
<dbReference type="InterPro" id="IPR018060">
    <property type="entry name" value="HTH_AraC"/>
</dbReference>
<dbReference type="InterPro" id="IPR018062">
    <property type="entry name" value="HTH_AraC-typ_CS"/>
</dbReference>
<dbReference type="SUPFAM" id="SSF46689">
    <property type="entry name" value="Homeodomain-like"/>
    <property type="match status" value="2"/>
</dbReference>
<organism evidence="7 8">
    <name type="scientific">Paenibacillus aestuarii</name>
    <dbReference type="NCBI Taxonomy" id="516965"/>
    <lineage>
        <taxon>Bacteria</taxon>
        <taxon>Bacillati</taxon>
        <taxon>Bacillota</taxon>
        <taxon>Bacilli</taxon>
        <taxon>Bacillales</taxon>
        <taxon>Paenibacillaceae</taxon>
        <taxon>Paenibacillus</taxon>
    </lineage>
</organism>
<keyword evidence="2" id="KW-0238">DNA-binding</keyword>
<accession>A0ABW0KAF8</accession>
<dbReference type="PRINTS" id="PR00032">
    <property type="entry name" value="HTHARAC"/>
</dbReference>
<evidence type="ECO:0000259" key="5">
    <source>
        <dbReference type="PROSITE" id="PS01124"/>
    </source>
</evidence>
<dbReference type="SMART" id="SM00448">
    <property type="entry name" value="REC"/>
    <property type="match status" value="1"/>
</dbReference>
<keyword evidence="1" id="KW-0805">Transcription regulation</keyword>